<reference evidence="12" key="2">
    <citation type="submission" date="2015-01" db="EMBL/GenBank/DDBJ databases">
        <title>Evolutionary Origins and Diversification of the Mycorrhizal Mutualists.</title>
        <authorList>
            <consortium name="DOE Joint Genome Institute"/>
            <consortium name="Mycorrhizal Genomics Consortium"/>
            <person name="Kohler A."/>
            <person name="Kuo A."/>
            <person name="Nagy L.G."/>
            <person name="Floudas D."/>
            <person name="Copeland A."/>
            <person name="Barry K.W."/>
            <person name="Cichocki N."/>
            <person name="Veneault-Fourrey C."/>
            <person name="LaButti K."/>
            <person name="Lindquist E.A."/>
            <person name="Lipzen A."/>
            <person name="Lundell T."/>
            <person name="Morin E."/>
            <person name="Murat C."/>
            <person name="Riley R."/>
            <person name="Ohm R."/>
            <person name="Sun H."/>
            <person name="Tunlid A."/>
            <person name="Henrissat B."/>
            <person name="Grigoriev I.V."/>
            <person name="Hibbett D.S."/>
            <person name="Martin F."/>
        </authorList>
    </citation>
    <scope>NUCLEOTIDE SEQUENCE [LARGE SCALE GENOMIC DNA]</scope>
    <source>
        <strain evidence="12">h7</strain>
    </source>
</reference>
<dbReference type="InterPro" id="IPR050363">
    <property type="entry name" value="MIP/Aquaporin"/>
</dbReference>
<name>A0A0C3CFR5_HEBCY</name>
<organism evidence="11 12">
    <name type="scientific">Hebeloma cylindrosporum</name>
    <dbReference type="NCBI Taxonomy" id="76867"/>
    <lineage>
        <taxon>Eukaryota</taxon>
        <taxon>Fungi</taxon>
        <taxon>Dikarya</taxon>
        <taxon>Basidiomycota</taxon>
        <taxon>Agaricomycotina</taxon>
        <taxon>Agaricomycetes</taxon>
        <taxon>Agaricomycetidae</taxon>
        <taxon>Agaricales</taxon>
        <taxon>Agaricineae</taxon>
        <taxon>Hymenogastraceae</taxon>
        <taxon>Hebeloma</taxon>
    </lineage>
</organism>
<dbReference type="AlphaFoldDB" id="A0A0C3CFR5"/>
<dbReference type="GO" id="GO:0005886">
    <property type="term" value="C:plasma membrane"/>
    <property type="evidence" value="ECO:0007669"/>
    <property type="project" value="TreeGrafter"/>
</dbReference>
<protein>
    <recommendedName>
        <fullName evidence="13">Aquaporin</fullName>
    </recommendedName>
</protein>
<dbReference type="NCBIfam" id="TIGR00861">
    <property type="entry name" value="MIP"/>
    <property type="match status" value="1"/>
</dbReference>
<feature type="transmembrane region" description="Helical" evidence="10">
    <location>
        <begin position="267"/>
        <end position="291"/>
    </location>
</feature>
<gene>
    <name evidence="11" type="ORF">M413DRAFT_443824</name>
</gene>
<evidence type="ECO:0000256" key="2">
    <source>
        <dbReference type="ARBA" id="ARBA00006175"/>
    </source>
</evidence>
<evidence type="ECO:0008006" key="13">
    <source>
        <dbReference type="Google" id="ProtNLM"/>
    </source>
</evidence>
<feature type="transmembrane region" description="Helical" evidence="10">
    <location>
        <begin position="186"/>
        <end position="204"/>
    </location>
</feature>
<evidence type="ECO:0000256" key="6">
    <source>
        <dbReference type="ARBA" id="ARBA00022989"/>
    </source>
</evidence>
<feature type="transmembrane region" description="Helical" evidence="10">
    <location>
        <begin position="90"/>
        <end position="119"/>
    </location>
</feature>
<dbReference type="InterPro" id="IPR023271">
    <property type="entry name" value="Aquaporin-like"/>
</dbReference>
<evidence type="ECO:0000256" key="5">
    <source>
        <dbReference type="ARBA" id="ARBA00022737"/>
    </source>
</evidence>
<keyword evidence="3 9" id="KW-0813">Transport</keyword>
<keyword evidence="7 10" id="KW-0472">Membrane</keyword>
<reference evidence="11 12" key="1">
    <citation type="submission" date="2014-04" db="EMBL/GenBank/DDBJ databases">
        <authorList>
            <consortium name="DOE Joint Genome Institute"/>
            <person name="Kuo A."/>
            <person name="Gay G."/>
            <person name="Dore J."/>
            <person name="Kohler A."/>
            <person name="Nagy L.G."/>
            <person name="Floudas D."/>
            <person name="Copeland A."/>
            <person name="Barry K.W."/>
            <person name="Cichocki N."/>
            <person name="Veneault-Fourrey C."/>
            <person name="LaButti K."/>
            <person name="Lindquist E.A."/>
            <person name="Lipzen A."/>
            <person name="Lundell T."/>
            <person name="Morin E."/>
            <person name="Murat C."/>
            <person name="Sun H."/>
            <person name="Tunlid A."/>
            <person name="Henrissat B."/>
            <person name="Grigoriev I.V."/>
            <person name="Hibbett D.S."/>
            <person name="Martin F."/>
            <person name="Nordberg H.P."/>
            <person name="Cantor M.N."/>
            <person name="Hua S.X."/>
        </authorList>
    </citation>
    <scope>NUCLEOTIDE SEQUENCE [LARGE SCALE GENOMIC DNA]</scope>
    <source>
        <strain evidence="12">h7</strain>
    </source>
</reference>
<comment type="similarity">
    <text evidence="2 9">Belongs to the MIP/aquaporin (TC 1.A.8) family.</text>
</comment>
<dbReference type="SUPFAM" id="SSF81338">
    <property type="entry name" value="Aquaporin-like"/>
    <property type="match status" value="1"/>
</dbReference>
<evidence type="ECO:0000256" key="8">
    <source>
        <dbReference type="ARBA" id="ARBA00034651"/>
    </source>
</evidence>
<keyword evidence="4 9" id="KW-0812">Transmembrane</keyword>
<dbReference type="Proteomes" id="UP000053424">
    <property type="component" value="Unassembled WGS sequence"/>
</dbReference>
<comment type="catalytic activity">
    <reaction evidence="8">
        <text>H2O(in) = H2O(out)</text>
        <dbReference type="Rhea" id="RHEA:29667"/>
        <dbReference type="ChEBI" id="CHEBI:15377"/>
    </reaction>
</comment>
<dbReference type="PANTHER" id="PTHR43829:SF9">
    <property type="entry name" value="AQUAPORIN-9"/>
    <property type="match status" value="1"/>
</dbReference>
<feature type="transmembrane region" description="Helical" evidence="10">
    <location>
        <begin position="48"/>
        <end position="70"/>
    </location>
</feature>
<evidence type="ECO:0000313" key="12">
    <source>
        <dbReference type="Proteomes" id="UP000053424"/>
    </source>
</evidence>
<evidence type="ECO:0000256" key="7">
    <source>
        <dbReference type="ARBA" id="ARBA00023136"/>
    </source>
</evidence>
<dbReference type="FunFam" id="1.20.1080.10:FF:000027">
    <property type="entry name" value="MIP aquaporin"/>
    <property type="match status" value="1"/>
</dbReference>
<evidence type="ECO:0000256" key="3">
    <source>
        <dbReference type="ARBA" id="ARBA00022448"/>
    </source>
</evidence>
<dbReference type="PROSITE" id="PS00221">
    <property type="entry name" value="MIP"/>
    <property type="match status" value="1"/>
</dbReference>
<keyword evidence="6 10" id="KW-1133">Transmembrane helix</keyword>
<dbReference type="Gene3D" id="1.20.1080.10">
    <property type="entry name" value="Glycerol uptake facilitator protein"/>
    <property type="match status" value="1"/>
</dbReference>
<keyword evidence="12" id="KW-1185">Reference proteome</keyword>
<dbReference type="PANTHER" id="PTHR43829">
    <property type="entry name" value="AQUAPORIN OR AQUAGLYCEROPORIN RELATED"/>
    <property type="match status" value="1"/>
</dbReference>
<dbReference type="STRING" id="686832.A0A0C3CFR5"/>
<dbReference type="InterPro" id="IPR022357">
    <property type="entry name" value="MIP_CS"/>
</dbReference>
<accession>A0A0C3CFR5</accession>
<dbReference type="HOGENOM" id="CLU_020019_9_0_1"/>
<feature type="transmembrane region" description="Helical" evidence="10">
    <location>
        <begin position="216"/>
        <end position="239"/>
    </location>
</feature>
<dbReference type="InterPro" id="IPR000425">
    <property type="entry name" value="MIP"/>
</dbReference>
<evidence type="ECO:0000256" key="1">
    <source>
        <dbReference type="ARBA" id="ARBA00004141"/>
    </source>
</evidence>
<evidence type="ECO:0000256" key="10">
    <source>
        <dbReference type="SAM" id="Phobius"/>
    </source>
</evidence>
<evidence type="ECO:0000256" key="9">
    <source>
        <dbReference type="RuleBase" id="RU000477"/>
    </source>
</evidence>
<dbReference type="PRINTS" id="PR00783">
    <property type="entry name" value="MINTRINSICP"/>
</dbReference>
<dbReference type="OrthoDB" id="3222at2759"/>
<dbReference type="CDD" id="cd00333">
    <property type="entry name" value="MIP"/>
    <property type="match status" value="1"/>
</dbReference>
<feature type="transmembrane region" description="Helical" evidence="10">
    <location>
        <begin position="131"/>
        <end position="151"/>
    </location>
</feature>
<evidence type="ECO:0000313" key="11">
    <source>
        <dbReference type="EMBL" id="KIM43009.1"/>
    </source>
</evidence>
<keyword evidence="5" id="KW-0677">Repeat</keyword>
<dbReference type="GO" id="GO:0015250">
    <property type="term" value="F:water channel activity"/>
    <property type="evidence" value="ECO:0007669"/>
    <property type="project" value="TreeGrafter"/>
</dbReference>
<proteinExistence type="inferred from homology"/>
<dbReference type="EMBL" id="KN831776">
    <property type="protein sequence ID" value="KIM43009.1"/>
    <property type="molecule type" value="Genomic_DNA"/>
</dbReference>
<sequence length="326" mass="35222">MPSSSFDTKGESSSSSCTRIEYAASSYEDFVNYPNSWSRAREYLREPAAEFFGVLLFIVFGLGVNCQVSLGGNPLVASSAHGDFLSVNFGWAVGAAMGVWVSIGISGGHINPAVTLAVAVFRGFPWKKVPIYIAAQVLGAGTGAALVYLNFFHAIDLVEGHGIRTLATARLFSTYALDYMTNPSCFFSEFFTTIILVFAILAILDKKSSPPPAGLAPLAVFLLVLGIGTSLGMETSYALNPARDLGPRLFTAVVGYGPQVFSFRNQYWLWCPIIAPILGALVATFLYDALLYTGTDSILNKPNAKARNMMLRATKEKRPVSEMFIV</sequence>
<comment type="subcellular location">
    <subcellularLocation>
        <location evidence="1">Membrane</location>
        <topology evidence="1">Multi-pass membrane protein</topology>
    </subcellularLocation>
</comment>
<evidence type="ECO:0000256" key="4">
    <source>
        <dbReference type="ARBA" id="ARBA00022692"/>
    </source>
</evidence>
<dbReference type="Pfam" id="PF00230">
    <property type="entry name" value="MIP"/>
    <property type="match status" value="1"/>
</dbReference>
<dbReference type="GO" id="GO:0015254">
    <property type="term" value="F:glycerol channel activity"/>
    <property type="evidence" value="ECO:0007669"/>
    <property type="project" value="TreeGrafter"/>
</dbReference>